<proteinExistence type="predicted"/>
<name>A0A2S9Q611_9HYPH</name>
<protein>
    <submittedName>
        <fullName evidence="1">Uncharacterized protein</fullName>
    </submittedName>
</protein>
<organism evidence="1 2">
    <name type="scientific">Labrys okinawensis</name>
    <dbReference type="NCBI Taxonomy" id="346911"/>
    <lineage>
        <taxon>Bacteria</taxon>
        <taxon>Pseudomonadati</taxon>
        <taxon>Pseudomonadota</taxon>
        <taxon>Alphaproteobacteria</taxon>
        <taxon>Hyphomicrobiales</taxon>
        <taxon>Xanthobacteraceae</taxon>
        <taxon>Labrys</taxon>
    </lineage>
</organism>
<accession>A0A2S9Q611</accession>
<dbReference type="AlphaFoldDB" id="A0A2S9Q611"/>
<evidence type="ECO:0000313" key="2">
    <source>
        <dbReference type="Proteomes" id="UP000237682"/>
    </source>
</evidence>
<sequence length="80" mass="8735">MASIIAPKVEGLYTALREETEKKRLNAGDIMRSLVKAIVLTPENDELHIDVRGDLAGIPTLATNTKNPAAIERRLGRRAA</sequence>
<reference evidence="1 2" key="1">
    <citation type="submission" date="2018-02" db="EMBL/GenBank/DDBJ databases">
        <title>Whole genome sequencing of endophytic bacterium.</title>
        <authorList>
            <person name="Eedara R."/>
            <person name="Podile A.R."/>
        </authorList>
    </citation>
    <scope>NUCLEOTIDE SEQUENCE [LARGE SCALE GENOMIC DNA]</scope>
    <source>
        <strain evidence="1 2">RP1T</strain>
    </source>
</reference>
<keyword evidence="2" id="KW-1185">Reference proteome</keyword>
<dbReference type="Proteomes" id="UP000237682">
    <property type="component" value="Unassembled WGS sequence"/>
</dbReference>
<evidence type="ECO:0000313" key="1">
    <source>
        <dbReference type="EMBL" id="PRH84789.1"/>
    </source>
</evidence>
<gene>
    <name evidence="1" type="ORF">C5L14_24940</name>
</gene>
<dbReference type="EMBL" id="PUEJ01000011">
    <property type="protein sequence ID" value="PRH84789.1"/>
    <property type="molecule type" value="Genomic_DNA"/>
</dbReference>
<comment type="caution">
    <text evidence="1">The sequence shown here is derived from an EMBL/GenBank/DDBJ whole genome shotgun (WGS) entry which is preliminary data.</text>
</comment>